<keyword evidence="2" id="KW-1185">Reference proteome</keyword>
<dbReference type="Pfam" id="PF05553">
    <property type="entry name" value="DUF761"/>
    <property type="match status" value="1"/>
</dbReference>
<evidence type="ECO:0000313" key="2">
    <source>
        <dbReference type="Proteomes" id="UP000623129"/>
    </source>
</evidence>
<gene>
    <name evidence="1" type="ORF">FCM35_KLT12556</name>
</gene>
<name>A0A833QGC0_9POAL</name>
<dbReference type="Proteomes" id="UP000623129">
    <property type="component" value="Unassembled WGS sequence"/>
</dbReference>
<comment type="caution">
    <text evidence="1">The sequence shown here is derived from an EMBL/GenBank/DDBJ whole genome shotgun (WGS) entry which is preliminary data.</text>
</comment>
<dbReference type="InterPro" id="IPR008480">
    <property type="entry name" value="DUF761_pln"/>
</dbReference>
<proteinExistence type="predicted"/>
<dbReference type="EMBL" id="SWLB01000023">
    <property type="protein sequence ID" value="KAF3323825.1"/>
    <property type="molecule type" value="Genomic_DNA"/>
</dbReference>
<protein>
    <submittedName>
        <fullName evidence="1">Cotton fiber expressed protein</fullName>
    </submittedName>
</protein>
<evidence type="ECO:0000313" key="1">
    <source>
        <dbReference type="EMBL" id="KAF3323825.1"/>
    </source>
</evidence>
<dbReference type="OrthoDB" id="1929803at2759"/>
<reference evidence="1" key="1">
    <citation type="submission" date="2020-01" db="EMBL/GenBank/DDBJ databases">
        <title>Genome sequence of Kobresia littledalei, the first chromosome-level genome in the family Cyperaceae.</title>
        <authorList>
            <person name="Qu G."/>
        </authorList>
    </citation>
    <scope>NUCLEOTIDE SEQUENCE</scope>
    <source>
        <strain evidence="1">C.B.Clarke</strain>
        <tissue evidence="1">Leaf</tissue>
    </source>
</reference>
<accession>A0A833QGC0</accession>
<sequence>MNFFNKKRQIDQQSRRLLQLRFLETLELWHSRQSPRLHSSGSSLLRNTKLQIQDTFSLFPSLHYAFVDHDFDRDEADLLFYQREKEHEQIEYDGREAEFMELIEEGDQRLEEKGIDTKAEEFISGFYEEMKLQRQVSAIQYYEMLERSA</sequence>
<dbReference type="AlphaFoldDB" id="A0A833QGC0"/>
<organism evidence="1 2">
    <name type="scientific">Carex littledalei</name>
    <dbReference type="NCBI Taxonomy" id="544730"/>
    <lineage>
        <taxon>Eukaryota</taxon>
        <taxon>Viridiplantae</taxon>
        <taxon>Streptophyta</taxon>
        <taxon>Embryophyta</taxon>
        <taxon>Tracheophyta</taxon>
        <taxon>Spermatophyta</taxon>
        <taxon>Magnoliopsida</taxon>
        <taxon>Liliopsida</taxon>
        <taxon>Poales</taxon>
        <taxon>Cyperaceae</taxon>
        <taxon>Cyperoideae</taxon>
        <taxon>Cariceae</taxon>
        <taxon>Carex</taxon>
        <taxon>Carex subgen. Euthyceras</taxon>
    </lineage>
</organism>